<evidence type="ECO:0000256" key="1">
    <source>
        <dbReference type="SAM" id="MobiDB-lite"/>
    </source>
</evidence>
<evidence type="ECO:0000313" key="3">
    <source>
        <dbReference type="EMBL" id="TYJ96737.1"/>
    </source>
</evidence>
<dbReference type="Proteomes" id="UP000321393">
    <property type="component" value="Unassembled WGS sequence"/>
</dbReference>
<reference evidence="4 5" key="1">
    <citation type="submission" date="2019-08" db="EMBL/GenBank/DDBJ databases">
        <title>Draft genome sequences of two oriental melons (Cucumis melo L. var makuwa).</title>
        <authorList>
            <person name="Kwon S.-Y."/>
        </authorList>
    </citation>
    <scope>NUCLEOTIDE SEQUENCE [LARGE SCALE GENOMIC DNA]</scope>
    <source>
        <strain evidence="5">cv. Chang Bougi</strain>
        <strain evidence="4">cv. SW 3</strain>
        <tissue evidence="3">Leaf</tissue>
    </source>
</reference>
<feature type="compositionally biased region" description="Acidic residues" evidence="1">
    <location>
        <begin position="20"/>
        <end position="35"/>
    </location>
</feature>
<gene>
    <name evidence="3" type="ORF">E5676_scaffold986G00280</name>
    <name evidence="2" type="ORF">E6C27_scaffold357G00360</name>
</gene>
<organism evidence="3 5">
    <name type="scientific">Cucumis melo var. makuwa</name>
    <name type="common">Oriental melon</name>
    <dbReference type="NCBI Taxonomy" id="1194695"/>
    <lineage>
        <taxon>Eukaryota</taxon>
        <taxon>Viridiplantae</taxon>
        <taxon>Streptophyta</taxon>
        <taxon>Embryophyta</taxon>
        <taxon>Tracheophyta</taxon>
        <taxon>Spermatophyta</taxon>
        <taxon>Magnoliopsida</taxon>
        <taxon>eudicotyledons</taxon>
        <taxon>Gunneridae</taxon>
        <taxon>Pentapetalae</taxon>
        <taxon>rosids</taxon>
        <taxon>fabids</taxon>
        <taxon>Cucurbitales</taxon>
        <taxon>Cucurbitaceae</taxon>
        <taxon>Benincaseae</taxon>
        <taxon>Cucumis</taxon>
    </lineage>
</organism>
<protein>
    <submittedName>
        <fullName evidence="3">Uncharacterized protein</fullName>
    </submittedName>
</protein>
<dbReference type="EMBL" id="SSTD01019265">
    <property type="protein sequence ID" value="TYJ96737.1"/>
    <property type="molecule type" value="Genomic_DNA"/>
</dbReference>
<evidence type="ECO:0000313" key="2">
    <source>
        <dbReference type="EMBL" id="KAA0062816.1"/>
    </source>
</evidence>
<name>A0A5D3BC78_CUCMM</name>
<evidence type="ECO:0000313" key="5">
    <source>
        <dbReference type="Proteomes" id="UP000321947"/>
    </source>
</evidence>
<proteinExistence type="predicted"/>
<dbReference type="AlphaFoldDB" id="A0A5D3BC78"/>
<dbReference type="Proteomes" id="UP000321947">
    <property type="component" value="Unassembled WGS sequence"/>
</dbReference>
<comment type="caution">
    <text evidence="3">The sequence shown here is derived from an EMBL/GenBank/DDBJ whole genome shotgun (WGS) entry which is preliminary data.</text>
</comment>
<sequence>MEIDEDEKQSLLKVVKAEELSSEEEESSSEKEEDLLNVLLKESPEEPSSLENEADSEEAIPSFGCINVLTFTHKGLLDIIEEVDDEAIRKKILLKLREDLETHDQKFKDPMNFSFQTLMNLLSKEHAAPVKVIDIKHSSEEGN</sequence>
<feature type="region of interest" description="Disordered" evidence="1">
    <location>
        <begin position="1"/>
        <end position="57"/>
    </location>
</feature>
<evidence type="ECO:0000313" key="4">
    <source>
        <dbReference type="Proteomes" id="UP000321393"/>
    </source>
</evidence>
<dbReference type="EMBL" id="SSTE01004154">
    <property type="protein sequence ID" value="KAA0062816.1"/>
    <property type="molecule type" value="Genomic_DNA"/>
</dbReference>
<accession>A0A5D3BC78</accession>